<evidence type="ECO:0000256" key="3">
    <source>
        <dbReference type="SAM" id="MobiDB-lite"/>
    </source>
</evidence>
<dbReference type="InterPro" id="IPR050832">
    <property type="entry name" value="Bact_Acetyltransf"/>
</dbReference>
<feature type="compositionally biased region" description="Basic residues" evidence="3">
    <location>
        <begin position="129"/>
        <end position="141"/>
    </location>
</feature>
<name>A0A3L8PME6_9ACTN</name>
<sequence length="141" mass="15405">MTVWREVEFDDGAAVALRSQLSAEMNELYGRPGDAPEPDAGIDPESVLVTIVGEDAGRPVAAASLRRLGADIELKRMYVVPAARGRGLASELLRELEARAKAFGAHRHHARPRRAVSEHAHRGPSCVVTHRHHARPRRAVS</sequence>
<dbReference type="PANTHER" id="PTHR43877:SF2">
    <property type="entry name" value="AMINOALKYLPHOSPHONATE N-ACETYLTRANSFERASE-RELATED"/>
    <property type="match status" value="1"/>
</dbReference>
<evidence type="ECO:0000313" key="5">
    <source>
        <dbReference type="EMBL" id="RLV56557.1"/>
    </source>
</evidence>
<feature type="compositionally biased region" description="Basic residues" evidence="3">
    <location>
        <begin position="104"/>
        <end position="114"/>
    </location>
</feature>
<evidence type="ECO:0000313" key="6">
    <source>
        <dbReference type="Proteomes" id="UP000282515"/>
    </source>
</evidence>
<evidence type="ECO:0000256" key="1">
    <source>
        <dbReference type="ARBA" id="ARBA00022679"/>
    </source>
</evidence>
<feature type="region of interest" description="Disordered" evidence="3">
    <location>
        <begin position="104"/>
        <end position="141"/>
    </location>
</feature>
<dbReference type="OrthoDB" id="70840at2"/>
<protein>
    <submittedName>
        <fullName evidence="5">N-acetyltransferase</fullName>
    </submittedName>
</protein>
<feature type="domain" description="N-acetyltransferase" evidence="4">
    <location>
        <begin position="1"/>
        <end position="141"/>
    </location>
</feature>
<dbReference type="PANTHER" id="PTHR43877">
    <property type="entry name" value="AMINOALKYLPHOSPHONATE N-ACETYLTRANSFERASE-RELATED-RELATED"/>
    <property type="match status" value="1"/>
</dbReference>
<accession>A0A3L8PME6</accession>
<dbReference type="CDD" id="cd04301">
    <property type="entry name" value="NAT_SF"/>
    <property type="match status" value="1"/>
</dbReference>
<dbReference type="AlphaFoldDB" id="A0A3L8PME6"/>
<dbReference type="InterPro" id="IPR000182">
    <property type="entry name" value="GNAT_dom"/>
</dbReference>
<comment type="caution">
    <text evidence="5">The sequence shown here is derived from an EMBL/GenBank/DDBJ whole genome shotgun (WGS) entry which is preliminary data.</text>
</comment>
<keyword evidence="6" id="KW-1185">Reference proteome</keyword>
<keyword evidence="1 5" id="KW-0808">Transferase</keyword>
<keyword evidence="2" id="KW-0012">Acyltransferase</keyword>
<dbReference type="InterPro" id="IPR016181">
    <property type="entry name" value="Acyl_CoA_acyltransferase"/>
</dbReference>
<dbReference type="Gene3D" id="3.40.630.30">
    <property type="match status" value="1"/>
</dbReference>
<dbReference type="Proteomes" id="UP000282515">
    <property type="component" value="Unassembled WGS sequence"/>
</dbReference>
<reference evidence="5 6" key="1">
    <citation type="submission" date="2018-10" db="EMBL/GenBank/DDBJ databases">
        <title>Aeromicrobium sp. 9W16Y-2 whole genome shotgun sequence.</title>
        <authorList>
            <person name="Li F."/>
        </authorList>
    </citation>
    <scope>NUCLEOTIDE SEQUENCE [LARGE SCALE GENOMIC DNA]</scope>
    <source>
        <strain evidence="5 6">9W16Y-2</strain>
    </source>
</reference>
<dbReference type="PROSITE" id="PS51186">
    <property type="entry name" value="GNAT"/>
    <property type="match status" value="1"/>
</dbReference>
<dbReference type="RefSeq" id="WP_121793562.1">
    <property type="nucleotide sequence ID" value="NZ_RDBF01000003.1"/>
</dbReference>
<gene>
    <name evidence="5" type="ORF">D9V41_05640</name>
</gene>
<dbReference type="EMBL" id="RDBF01000003">
    <property type="protein sequence ID" value="RLV56557.1"/>
    <property type="molecule type" value="Genomic_DNA"/>
</dbReference>
<proteinExistence type="predicted"/>
<organism evidence="5 6">
    <name type="scientific">Aeromicrobium phragmitis</name>
    <dbReference type="NCBI Taxonomy" id="2478914"/>
    <lineage>
        <taxon>Bacteria</taxon>
        <taxon>Bacillati</taxon>
        <taxon>Actinomycetota</taxon>
        <taxon>Actinomycetes</taxon>
        <taxon>Propionibacteriales</taxon>
        <taxon>Nocardioidaceae</taxon>
        <taxon>Aeromicrobium</taxon>
    </lineage>
</organism>
<dbReference type="Pfam" id="PF00583">
    <property type="entry name" value="Acetyltransf_1"/>
    <property type="match status" value="1"/>
</dbReference>
<evidence type="ECO:0000259" key="4">
    <source>
        <dbReference type="PROSITE" id="PS51186"/>
    </source>
</evidence>
<dbReference type="SUPFAM" id="SSF55729">
    <property type="entry name" value="Acyl-CoA N-acyltransferases (Nat)"/>
    <property type="match status" value="1"/>
</dbReference>
<evidence type="ECO:0000256" key="2">
    <source>
        <dbReference type="ARBA" id="ARBA00023315"/>
    </source>
</evidence>
<dbReference type="GO" id="GO:0016747">
    <property type="term" value="F:acyltransferase activity, transferring groups other than amino-acyl groups"/>
    <property type="evidence" value="ECO:0007669"/>
    <property type="project" value="InterPro"/>
</dbReference>